<comment type="similarity">
    <text evidence="1">Belongs to the short-chain dehydrogenases/reductases (SDR) family.</text>
</comment>
<organism evidence="3 4">
    <name type="scientific">Halpernia frigidisoli</name>
    <dbReference type="NCBI Taxonomy" id="1125876"/>
    <lineage>
        <taxon>Bacteria</taxon>
        <taxon>Pseudomonadati</taxon>
        <taxon>Bacteroidota</taxon>
        <taxon>Flavobacteriia</taxon>
        <taxon>Flavobacteriales</taxon>
        <taxon>Weeksellaceae</taxon>
        <taxon>Chryseobacterium group</taxon>
        <taxon>Halpernia</taxon>
    </lineage>
</organism>
<dbReference type="InterPro" id="IPR036291">
    <property type="entry name" value="NAD(P)-bd_dom_sf"/>
</dbReference>
<evidence type="ECO:0000256" key="2">
    <source>
        <dbReference type="ARBA" id="ARBA00023002"/>
    </source>
</evidence>
<reference evidence="3 4" key="1">
    <citation type="submission" date="2016-10" db="EMBL/GenBank/DDBJ databases">
        <authorList>
            <person name="de Groot N.N."/>
        </authorList>
    </citation>
    <scope>NUCLEOTIDE SEQUENCE [LARGE SCALE GENOMIC DNA]</scope>
    <source>
        <strain evidence="3 4">DSM 26000</strain>
    </source>
</reference>
<proteinExistence type="inferred from homology"/>
<protein>
    <submittedName>
        <fullName evidence="3">NAD(P)-dependent dehydrogenase, short-chain alcohol dehydrogenase family</fullName>
    </submittedName>
</protein>
<dbReference type="GO" id="GO:0016491">
    <property type="term" value="F:oxidoreductase activity"/>
    <property type="evidence" value="ECO:0007669"/>
    <property type="project" value="UniProtKB-KW"/>
</dbReference>
<accession>A0A1I3CZJ9</accession>
<dbReference type="SUPFAM" id="SSF51735">
    <property type="entry name" value="NAD(P)-binding Rossmann-fold domains"/>
    <property type="match status" value="1"/>
</dbReference>
<dbReference type="OrthoDB" id="9803333at2"/>
<dbReference type="InterPro" id="IPR002347">
    <property type="entry name" value="SDR_fam"/>
</dbReference>
<dbReference type="PRINTS" id="PR00081">
    <property type="entry name" value="GDHRDH"/>
</dbReference>
<sequence>MRNYLIIGGSSGIGKALVKLLQTEGSNITATFNDTQPEENLDNVRYIHLNVLENSLDLETLPEEIHGLVYCPGSINLKPFHRFSEEDFLNDFKLQVLGATKIIREILPKLKVSGTASIVLFSTVAVQSGFNFHSQVAMSKGAIEGLTKSLAAEFAPKIRVNAIAPSLTDTPLAGKILSTEEKKSAQAEHNPLKKVGEAKDIAEIAAFLLSEKASWITGQIIHVDGGFSTLK</sequence>
<gene>
    <name evidence="3" type="ORF">SAMN05443292_0167</name>
</gene>
<dbReference type="EMBL" id="FOQT01000001">
    <property type="protein sequence ID" value="SFH79806.1"/>
    <property type="molecule type" value="Genomic_DNA"/>
</dbReference>
<dbReference type="PANTHER" id="PTHR43477">
    <property type="entry name" value="DIHYDROANTICAPSIN 7-DEHYDROGENASE"/>
    <property type="match status" value="1"/>
</dbReference>
<keyword evidence="2" id="KW-0560">Oxidoreductase</keyword>
<dbReference type="Proteomes" id="UP000198931">
    <property type="component" value="Unassembled WGS sequence"/>
</dbReference>
<dbReference type="RefSeq" id="WP_090078289.1">
    <property type="nucleotide sequence ID" value="NZ_FOQT01000001.1"/>
</dbReference>
<dbReference type="Pfam" id="PF13561">
    <property type="entry name" value="adh_short_C2"/>
    <property type="match status" value="1"/>
</dbReference>
<evidence type="ECO:0000313" key="4">
    <source>
        <dbReference type="Proteomes" id="UP000198931"/>
    </source>
</evidence>
<name>A0A1I3CZJ9_9FLAO</name>
<dbReference type="PANTHER" id="PTHR43477:SF1">
    <property type="entry name" value="DIHYDROANTICAPSIN 7-DEHYDROGENASE"/>
    <property type="match status" value="1"/>
</dbReference>
<dbReference type="Gene3D" id="3.40.50.720">
    <property type="entry name" value="NAD(P)-binding Rossmann-like Domain"/>
    <property type="match status" value="1"/>
</dbReference>
<keyword evidence="4" id="KW-1185">Reference proteome</keyword>
<dbReference type="InterPro" id="IPR051122">
    <property type="entry name" value="SDR_DHRS6-like"/>
</dbReference>
<dbReference type="STRING" id="1125876.SAMN05443292_0167"/>
<dbReference type="AlphaFoldDB" id="A0A1I3CZJ9"/>
<dbReference type="CDD" id="cd05233">
    <property type="entry name" value="SDR_c"/>
    <property type="match status" value="1"/>
</dbReference>
<evidence type="ECO:0000313" key="3">
    <source>
        <dbReference type="EMBL" id="SFH79806.1"/>
    </source>
</evidence>
<evidence type="ECO:0000256" key="1">
    <source>
        <dbReference type="ARBA" id="ARBA00006484"/>
    </source>
</evidence>